<feature type="binding site" evidence="4">
    <location>
        <position position="79"/>
    </location>
    <ligand>
        <name>Zn(2+)</name>
        <dbReference type="ChEBI" id="CHEBI:29105"/>
    </ligand>
</feature>
<dbReference type="PANTHER" id="PTHR11085">
    <property type="entry name" value="NAD-DEPENDENT PROTEIN DEACYLASE SIRTUIN-5, MITOCHONDRIAL-RELATED"/>
    <property type="match status" value="1"/>
</dbReference>
<evidence type="ECO:0000256" key="1">
    <source>
        <dbReference type="ARBA" id="ARBA00006924"/>
    </source>
</evidence>
<gene>
    <name evidence="6" type="ORF">BDW02DRAFT_617505</name>
</gene>
<name>A0A6A5KJT6_9PLEO</name>
<feature type="binding site" evidence="4">
    <location>
        <position position="32"/>
    </location>
    <ligand>
        <name>Zn(2+)</name>
        <dbReference type="ChEBI" id="CHEBI:29105"/>
    </ligand>
</feature>
<dbReference type="PROSITE" id="PS50305">
    <property type="entry name" value="SIRTUIN"/>
    <property type="match status" value="1"/>
</dbReference>
<keyword evidence="3" id="KW-0520">NAD</keyword>
<evidence type="ECO:0000259" key="5">
    <source>
        <dbReference type="PROSITE" id="PS50305"/>
    </source>
</evidence>
<evidence type="ECO:0000313" key="6">
    <source>
        <dbReference type="EMBL" id="KAF1835932.1"/>
    </source>
</evidence>
<organism evidence="6 7">
    <name type="scientific">Decorospora gaudefroyi</name>
    <dbReference type="NCBI Taxonomy" id="184978"/>
    <lineage>
        <taxon>Eukaryota</taxon>
        <taxon>Fungi</taxon>
        <taxon>Dikarya</taxon>
        <taxon>Ascomycota</taxon>
        <taxon>Pezizomycotina</taxon>
        <taxon>Dothideomycetes</taxon>
        <taxon>Pleosporomycetidae</taxon>
        <taxon>Pleosporales</taxon>
        <taxon>Pleosporineae</taxon>
        <taxon>Pleosporaceae</taxon>
        <taxon>Decorospora</taxon>
    </lineage>
</organism>
<evidence type="ECO:0000256" key="4">
    <source>
        <dbReference type="PROSITE-ProRule" id="PRU00236"/>
    </source>
</evidence>
<keyword evidence="2" id="KW-0808">Transferase</keyword>
<feature type="binding site" evidence="4">
    <location>
        <position position="84"/>
    </location>
    <ligand>
        <name>Zn(2+)</name>
        <dbReference type="ChEBI" id="CHEBI:29105"/>
    </ligand>
</feature>
<reference evidence="6" key="1">
    <citation type="submission" date="2020-01" db="EMBL/GenBank/DDBJ databases">
        <authorList>
            <consortium name="DOE Joint Genome Institute"/>
            <person name="Haridas S."/>
            <person name="Albert R."/>
            <person name="Binder M."/>
            <person name="Bloem J."/>
            <person name="Labutti K."/>
            <person name="Salamov A."/>
            <person name="Andreopoulos B."/>
            <person name="Baker S.E."/>
            <person name="Barry K."/>
            <person name="Bills G."/>
            <person name="Bluhm B.H."/>
            <person name="Cannon C."/>
            <person name="Castanera R."/>
            <person name="Culley D.E."/>
            <person name="Daum C."/>
            <person name="Ezra D."/>
            <person name="Gonzalez J.B."/>
            <person name="Henrissat B."/>
            <person name="Kuo A."/>
            <person name="Liang C."/>
            <person name="Lipzen A."/>
            <person name="Lutzoni F."/>
            <person name="Magnuson J."/>
            <person name="Mondo S."/>
            <person name="Nolan M."/>
            <person name="Ohm R."/>
            <person name="Pangilinan J."/>
            <person name="Park H.-J."/>
            <person name="Ramirez L."/>
            <person name="Alfaro M."/>
            <person name="Sun H."/>
            <person name="Tritt A."/>
            <person name="Yoshinaga Y."/>
            <person name="Zwiers L.-H."/>
            <person name="Turgeon B.G."/>
            <person name="Goodwin S.B."/>
            <person name="Spatafora J.W."/>
            <person name="Crous P.W."/>
            <person name="Grigoriev I.V."/>
        </authorList>
    </citation>
    <scope>NUCLEOTIDE SEQUENCE</scope>
    <source>
        <strain evidence="6">P77</strain>
    </source>
</reference>
<evidence type="ECO:0000256" key="2">
    <source>
        <dbReference type="ARBA" id="ARBA00022679"/>
    </source>
</evidence>
<protein>
    <submittedName>
        <fullName evidence="6">DHS-like NAD/FAD-binding domain-containing protein</fullName>
    </submittedName>
</protein>
<feature type="binding site" evidence="4">
    <location>
        <position position="29"/>
    </location>
    <ligand>
        <name>Zn(2+)</name>
        <dbReference type="ChEBI" id="CHEBI:29105"/>
    </ligand>
</feature>
<dbReference type="OrthoDB" id="424302at2759"/>
<feature type="active site" description="Proton acceptor" evidence="4">
    <location>
        <position position="21"/>
    </location>
</feature>
<dbReference type="GO" id="GO:0046872">
    <property type="term" value="F:metal ion binding"/>
    <property type="evidence" value="ECO:0007669"/>
    <property type="project" value="UniProtKB-KW"/>
</dbReference>
<dbReference type="Gene3D" id="3.40.50.1220">
    <property type="entry name" value="TPP-binding domain"/>
    <property type="match status" value="1"/>
</dbReference>
<accession>A0A6A5KJT6</accession>
<dbReference type="PANTHER" id="PTHR11085:SF10">
    <property type="entry name" value="NAD-DEPENDENT PROTEIN DEACYLASE SIRTUIN-5, MITOCHONDRIAL-RELATED"/>
    <property type="match status" value="1"/>
</dbReference>
<dbReference type="InterPro" id="IPR003000">
    <property type="entry name" value="Sirtuin"/>
</dbReference>
<dbReference type="InterPro" id="IPR029035">
    <property type="entry name" value="DHS-like_NAD/FAD-binding_dom"/>
</dbReference>
<keyword evidence="4" id="KW-0862">Zinc</keyword>
<evidence type="ECO:0000313" key="7">
    <source>
        <dbReference type="Proteomes" id="UP000800040"/>
    </source>
</evidence>
<dbReference type="GO" id="GO:0017136">
    <property type="term" value="F:histone deacetylase activity, NAD-dependent"/>
    <property type="evidence" value="ECO:0007669"/>
    <property type="project" value="TreeGrafter"/>
</dbReference>
<dbReference type="GO" id="GO:0070403">
    <property type="term" value="F:NAD+ binding"/>
    <property type="evidence" value="ECO:0007669"/>
    <property type="project" value="InterPro"/>
</dbReference>
<dbReference type="EMBL" id="ML975280">
    <property type="protein sequence ID" value="KAF1835932.1"/>
    <property type="molecule type" value="Genomic_DNA"/>
</dbReference>
<feature type="domain" description="Deacetylase sirtuin-type" evidence="5">
    <location>
        <begin position="1"/>
        <end position="189"/>
    </location>
</feature>
<dbReference type="AlphaFoldDB" id="A0A6A5KJT6"/>
<keyword evidence="7" id="KW-1185">Reference proteome</keyword>
<dbReference type="Proteomes" id="UP000800040">
    <property type="component" value="Unassembled WGS sequence"/>
</dbReference>
<keyword evidence="4" id="KW-0479">Metal-binding</keyword>
<sequence>MNVDDLSERAGCPEHQLHHLHGSVFDVKCTKCSFQASGAPAEHVLLMKLLCSTREKENLQNRDTKRHPLFISGEDIPRCPTSDCDGLIRLAIVWFTESIPQPLLASIHQWICPSDQSMTIDTMLVIGTSALVYPATAYIEAARRKGARVVVVHIEKEDPSLLGLEEQDWYFQGDAVVLMPEMLRPVIGS</sequence>
<dbReference type="Gene3D" id="3.30.1600.10">
    <property type="entry name" value="SIR2/SIRT2 'Small Domain"/>
    <property type="match status" value="1"/>
</dbReference>
<comment type="similarity">
    <text evidence="1">Belongs to the sirtuin family. Class I subfamily.</text>
</comment>
<evidence type="ECO:0000256" key="3">
    <source>
        <dbReference type="ARBA" id="ARBA00023027"/>
    </source>
</evidence>
<dbReference type="GO" id="GO:0005634">
    <property type="term" value="C:nucleus"/>
    <property type="evidence" value="ECO:0007669"/>
    <property type="project" value="TreeGrafter"/>
</dbReference>
<dbReference type="InterPro" id="IPR026591">
    <property type="entry name" value="Sirtuin_cat_small_dom_sf"/>
</dbReference>
<proteinExistence type="inferred from homology"/>
<dbReference type="InterPro" id="IPR026590">
    <property type="entry name" value="Ssirtuin_cat_dom"/>
</dbReference>
<dbReference type="Pfam" id="PF02146">
    <property type="entry name" value="SIR2"/>
    <property type="match status" value="1"/>
</dbReference>
<dbReference type="InterPro" id="IPR050134">
    <property type="entry name" value="NAD-dep_sirtuin_deacylases"/>
</dbReference>
<dbReference type="SUPFAM" id="SSF52467">
    <property type="entry name" value="DHS-like NAD/FAD-binding domain"/>
    <property type="match status" value="1"/>
</dbReference>